<evidence type="ECO:0000256" key="4">
    <source>
        <dbReference type="SAM" id="MobiDB-lite"/>
    </source>
</evidence>
<feature type="domain" description="DNA mismatch repair protein S5" evidence="6">
    <location>
        <begin position="218"/>
        <end position="358"/>
    </location>
</feature>
<dbReference type="Pfam" id="PF13589">
    <property type="entry name" value="HATPase_c_3"/>
    <property type="match status" value="1"/>
</dbReference>
<dbReference type="SUPFAM" id="SSF118116">
    <property type="entry name" value="DNA mismatch repair protein MutL"/>
    <property type="match status" value="1"/>
</dbReference>
<dbReference type="SUPFAM" id="SSF54211">
    <property type="entry name" value="Ribosomal protein S5 domain 2-like"/>
    <property type="match status" value="1"/>
</dbReference>
<evidence type="ECO:0000313" key="7">
    <source>
        <dbReference type="EMBL" id="KAG6109724.1"/>
    </source>
</evidence>
<comment type="similarity">
    <text evidence="1">Belongs to the DNA mismatch repair MutL/HexB family.</text>
</comment>
<dbReference type="InterPro" id="IPR036890">
    <property type="entry name" value="HATPase_C_sf"/>
</dbReference>
<dbReference type="InterPro" id="IPR013507">
    <property type="entry name" value="DNA_mismatch_S5_2-like"/>
</dbReference>
<evidence type="ECO:0000256" key="2">
    <source>
        <dbReference type="ARBA" id="ARBA00022763"/>
    </source>
</evidence>
<dbReference type="GO" id="GO:0030983">
    <property type="term" value="F:mismatched DNA binding"/>
    <property type="evidence" value="ECO:0007669"/>
    <property type="project" value="InterPro"/>
</dbReference>
<evidence type="ECO:0000313" key="8">
    <source>
        <dbReference type="Proteomes" id="UP000732380"/>
    </source>
</evidence>
<dbReference type="InterPro" id="IPR014721">
    <property type="entry name" value="Ribsml_uS5_D2-typ_fold_subgr"/>
</dbReference>
<dbReference type="InterPro" id="IPR042121">
    <property type="entry name" value="MutL_C_regsub"/>
</dbReference>
<sequence length="976" mass="107377">MAASIKPIDDNSINLLQSGQVIVDLCSVVKELIENSVDSGANNIDVRFKNQGLDRIEVQDNGSGIPPADHALIALKHHTSKLSCYSDISSLRTFGFRGEALASLCALSQLTITTCIESDVPKGCRLSFDTLGKLSSTTLLAAQRGTTVSVENLFHKLPVRRRELERNIKREWHKVIALLNQYACIQTNLKFSVSQQPSKGKRVLLFSTNGNQTTRENIINIFGSKAVSSLVPLDILLEMESSRAKPTMQGSHLLHQPSKQVRIKGFVSRPIHGEGRHTPDRQMFFVNGRPCGLPQLAKTFNEVYKSYNHSQSPFIFADIQLDTNMYDVNVSPDKRSVLLHDQTSLLDHLRTSIGMLFDRHDHRLPAALIMRRQPSGHHSSLSSTSVMTATEAISPNYEEHASVTDHVTSDVDVKSRLPPRSWGKGVQNSSRVTAKQDDCTVGDGHSSGSKWPNHDVEWARLSVNGVEDMNKAGVETRQKRAMSDESGGNCANSNGTTCHVSGAEPISSEASTRQDGRRGLNSTKELLRKSSCTDSDVETSHEDVVSSPPSKRVSTISSAKTSRTRVDVEVCLGKNSTIKITPPVIGSALGPTDDGHISKYKVLNGLTTSVTPQSSAEGSGIKRRPIQSQRSGLCDREKQRIDTISNARISRMDEARDKDDRKFSSRSTITKASTTNEAKKSSFANAQILQVIYATDDELARLSHSWGQDYARNFAGDSGPCLTEFGASDAESKLSLMISKNDFAKMRVVGQFNLGFIIALRPRSTSIFQMANDSQDELLIIDQHASDEKFNFEKLQANTVVQSQRLVHPKTLVLTALEEEIVLQNVRALEANGFQVQVDVTGTAPVGSRCRLLALPLSRESTFTVKDLEDLISLLADEPVGSNYIPRPSAVRKMLAMRACRSSIMIGKALTTSQMSTIIRHMGELDKPWNCPHGRPTMRHLCRIQALREAQWTADTLGAVTTKSWATYISYTGSGR</sequence>
<dbReference type="EMBL" id="SRQM01000471">
    <property type="protein sequence ID" value="KAG6109724.1"/>
    <property type="molecule type" value="Genomic_DNA"/>
</dbReference>
<dbReference type="Gene3D" id="3.30.230.10">
    <property type="match status" value="1"/>
</dbReference>
<comment type="caution">
    <text evidence="7">The sequence shown here is derived from an EMBL/GenBank/DDBJ whole genome shotgun (WGS) entry which is preliminary data.</text>
</comment>
<keyword evidence="8" id="KW-1185">Reference proteome</keyword>
<feature type="domain" description="MutL C-terminal dimerisation" evidence="5">
    <location>
        <begin position="748"/>
        <end position="910"/>
    </location>
</feature>
<feature type="region of interest" description="Disordered" evidence="4">
    <location>
        <begin position="477"/>
        <end position="558"/>
    </location>
</feature>
<dbReference type="SUPFAM" id="SSF55874">
    <property type="entry name" value="ATPase domain of HSP90 chaperone/DNA topoisomerase II/histidine kinase"/>
    <property type="match status" value="1"/>
</dbReference>
<protein>
    <recommendedName>
        <fullName evidence="3">DNA mismatch repair protein PMS1</fullName>
    </recommendedName>
</protein>
<dbReference type="GO" id="GO:0000710">
    <property type="term" value="P:meiotic mismatch repair"/>
    <property type="evidence" value="ECO:0007669"/>
    <property type="project" value="UniProtKB-ARBA"/>
</dbReference>
<feature type="compositionally biased region" description="Polar residues" evidence="4">
    <location>
        <begin position="547"/>
        <end position="558"/>
    </location>
</feature>
<feature type="region of interest" description="Disordered" evidence="4">
    <location>
        <begin position="400"/>
        <end position="453"/>
    </location>
</feature>
<feature type="compositionally biased region" description="Polar residues" evidence="4">
    <location>
        <begin position="489"/>
        <end position="499"/>
    </location>
</feature>
<dbReference type="InterPro" id="IPR014762">
    <property type="entry name" value="DNA_mismatch_repair_CS"/>
</dbReference>
<reference evidence="7 8" key="1">
    <citation type="journal article" date="2020" name="bioRxiv">
        <title>Whole genome comparisons of ergot fungi reveals the divergence and evolution of species within the genus Claviceps are the result of varying mechanisms driving genome evolution and host range expansion.</title>
        <authorList>
            <person name="Wyka S.A."/>
            <person name="Mondo S.J."/>
            <person name="Liu M."/>
            <person name="Dettman J."/>
            <person name="Nalam V."/>
            <person name="Broders K.D."/>
        </authorList>
    </citation>
    <scope>NUCLEOTIDE SEQUENCE [LARGE SCALE GENOMIC DNA]</scope>
    <source>
        <strain evidence="7 8">LM576</strain>
    </source>
</reference>
<proteinExistence type="inferred from homology"/>
<feature type="compositionally biased region" description="Polar residues" evidence="4">
    <location>
        <begin position="665"/>
        <end position="676"/>
    </location>
</feature>
<dbReference type="InterPro" id="IPR038973">
    <property type="entry name" value="MutL/Mlh/Pms-like"/>
</dbReference>
<dbReference type="Pfam" id="PF08676">
    <property type="entry name" value="MutL_C"/>
    <property type="match status" value="1"/>
</dbReference>
<dbReference type="FunFam" id="3.30.1370.100:FF:000001">
    <property type="entry name" value="Mismatch repair endonuclease pms1, putative"/>
    <property type="match status" value="1"/>
</dbReference>
<dbReference type="FunFam" id="3.30.1540.20:FF:000019">
    <property type="entry name" value="PMS1 homolog 2, mismatch repair system component"/>
    <property type="match status" value="1"/>
</dbReference>
<dbReference type="GO" id="GO:0016887">
    <property type="term" value="F:ATP hydrolysis activity"/>
    <property type="evidence" value="ECO:0007669"/>
    <property type="project" value="InterPro"/>
</dbReference>
<dbReference type="SMART" id="SM01340">
    <property type="entry name" value="DNA_mis_repair"/>
    <property type="match status" value="1"/>
</dbReference>
<dbReference type="PANTHER" id="PTHR10073">
    <property type="entry name" value="DNA MISMATCH REPAIR PROTEIN MLH, PMS, MUTL"/>
    <property type="match status" value="1"/>
</dbReference>
<dbReference type="CDD" id="cd16926">
    <property type="entry name" value="HATPase_MutL-MLH-PMS-like"/>
    <property type="match status" value="1"/>
</dbReference>
<dbReference type="InterPro" id="IPR042120">
    <property type="entry name" value="MutL_C_dimsub"/>
</dbReference>
<dbReference type="GO" id="GO:0032389">
    <property type="term" value="C:MutLalpha complex"/>
    <property type="evidence" value="ECO:0007669"/>
    <property type="project" value="TreeGrafter"/>
</dbReference>
<feature type="compositionally biased region" description="Basic and acidic residues" evidence="4">
    <location>
        <begin position="400"/>
        <end position="415"/>
    </location>
</feature>
<dbReference type="FunFam" id="3.30.565.10:FF:000014">
    <property type="entry name" value="Mismatch repair endonuclease pms1, putative"/>
    <property type="match status" value="1"/>
</dbReference>
<name>A0A9P7PXJ9_9HYPO</name>
<evidence type="ECO:0000256" key="1">
    <source>
        <dbReference type="ARBA" id="ARBA00006082"/>
    </source>
</evidence>
<dbReference type="FunFam" id="3.30.230.10:FF:000120">
    <property type="entry name" value="Mismatch repair endonuclease PMS2"/>
    <property type="match status" value="1"/>
</dbReference>
<feature type="region of interest" description="Disordered" evidence="4">
    <location>
        <begin position="610"/>
        <end position="676"/>
    </location>
</feature>
<dbReference type="NCBIfam" id="TIGR00585">
    <property type="entry name" value="mutl"/>
    <property type="match status" value="1"/>
</dbReference>
<dbReference type="GO" id="GO:0140664">
    <property type="term" value="F:ATP-dependent DNA damage sensor activity"/>
    <property type="evidence" value="ECO:0007669"/>
    <property type="project" value="InterPro"/>
</dbReference>
<evidence type="ECO:0000256" key="3">
    <source>
        <dbReference type="ARBA" id="ARBA00070941"/>
    </source>
</evidence>
<dbReference type="Pfam" id="PF01119">
    <property type="entry name" value="DNA_mis_repair"/>
    <property type="match status" value="1"/>
</dbReference>
<evidence type="ECO:0000259" key="6">
    <source>
        <dbReference type="SMART" id="SM01340"/>
    </source>
</evidence>
<dbReference type="Gene3D" id="3.30.1540.20">
    <property type="entry name" value="MutL, C-terminal domain, dimerisation subdomain"/>
    <property type="match status" value="1"/>
</dbReference>
<gene>
    <name evidence="7" type="ORF">E4U13_005704</name>
</gene>
<dbReference type="PANTHER" id="PTHR10073:SF52">
    <property type="entry name" value="MISMATCH REPAIR ENDONUCLEASE PMS2"/>
    <property type="match status" value="1"/>
</dbReference>
<organism evidence="7 8">
    <name type="scientific">Claviceps humidiphila</name>
    <dbReference type="NCBI Taxonomy" id="1294629"/>
    <lineage>
        <taxon>Eukaryota</taxon>
        <taxon>Fungi</taxon>
        <taxon>Dikarya</taxon>
        <taxon>Ascomycota</taxon>
        <taxon>Pezizomycotina</taxon>
        <taxon>Sordariomycetes</taxon>
        <taxon>Hypocreomycetidae</taxon>
        <taxon>Hypocreales</taxon>
        <taxon>Clavicipitaceae</taxon>
        <taxon>Claviceps</taxon>
    </lineage>
</organism>
<dbReference type="AlphaFoldDB" id="A0A9P7PXJ9"/>
<dbReference type="Gene3D" id="3.30.1370.100">
    <property type="entry name" value="MutL, C-terminal domain, regulatory subdomain"/>
    <property type="match status" value="1"/>
</dbReference>
<keyword evidence="2" id="KW-0227">DNA damage</keyword>
<accession>A0A9P7PXJ9</accession>
<dbReference type="InterPro" id="IPR037198">
    <property type="entry name" value="MutL_C_sf"/>
</dbReference>
<dbReference type="SMART" id="SM00853">
    <property type="entry name" value="MutL_C"/>
    <property type="match status" value="1"/>
</dbReference>
<dbReference type="Proteomes" id="UP000732380">
    <property type="component" value="Unassembled WGS sequence"/>
</dbReference>
<dbReference type="CDD" id="cd03484">
    <property type="entry name" value="MutL_Trans_hPMS_2_like"/>
    <property type="match status" value="1"/>
</dbReference>
<evidence type="ECO:0000259" key="5">
    <source>
        <dbReference type="SMART" id="SM00853"/>
    </source>
</evidence>
<feature type="compositionally biased region" description="Basic and acidic residues" evidence="4">
    <location>
        <begin position="650"/>
        <end position="663"/>
    </location>
</feature>
<feature type="compositionally biased region" description="Polar residues" evidence="4">
    <location>
        <begin position="520"/>
        <end position="534"/>
    </location>
</feature>
<dbReference type="GO" id="GO:0005524">
    <property type="term" value="F:ATP binding"/>
    <property type="evidence" value="ECO:0007669"/>
    <property type="project" value="InterPro"/>
</dbReference>
<dbReference type="InterPro" id="IPR014790">
    <property type="entry name" value="MutL_C"/>
</dbReference>
<dbReference type="InterPro" id="IPR002099">
    <property type="entry name" value="MutL/Mlh/PMS"/>
</dbReference>
<dbReference type="InterPro" id="IPR020568">
    <property type="entry name" value="Ribosomal_Su5_D2-typ_SF"/>
</dbReference>
<dbReference type="Gene3D" id="3.30.565.10">
    <property type="entry name" value="Histidine kinase-like ATPase, C-terminal domain"/>
    <property type="match status" value="1"/>
</dbReference>
<dbReference type="PROSITE" id="PS00058">
    <property type="entry name" value="DNA_MISMATCH_REPAIR_1"/>
    <property type="match status" value="1"/>
</dbReference>